<name>A0ABS4VHS1_9ACTN</name>
<gene>
    <name evidence="2" type="ORF">JOF59_005979</name>
</gene>
<feature type="region of interest" description="Disordered" evidence="1">
    <location>
        <begin position="218"/>
        <end position="257"/>
    </location>
</feature>
<organism evidence="2 3">
    <name type="scientific">Streptomyces clavifer</name>
    <dbReference type="NCBI Taxonomy" id="68188"/>
    <lineage>
        <taxon>Bacteria</taxon>
        <taxon>Bacillati</taxon>
        <taxon>Actinomycetota</taxon>
        <taxon>Actinomycetes</taxon>
        <taxon>Kitasatosporales</taxon>
        <taxon>Streptomycetaceae</taxon>
        <taxon>Streptomyces</taxon>
    </lineage>
</organism>
<evidence type="ECO:0000313" key="2">
    <source>
        <dbReference type="EMBL" id="MBP2363487.1"/>
    </source>
</evidence>
<protein>
    <submittedName>
        <fullName evidence="2">Uncharacterized protein</fullName>
    </submittedName>
</protein>
<evidence type="ECO:0000313" key="3">
    <source>
        <dbReference type="Proteomes" id="UP001519311"/>
    </source>
</evidence>
<evidence type="ECO:0000256" key="1">
    <source>
        <dbReference type="SAM" id="MobiDB-lite"/>
    </source>
</evidence>
<proteinExistence type="predicted"/>
<feature type="compositionally biased region" description="Low complexity" evidence="1">
    <location>
        <begin position="247"/>
        <end position="257"/>
    </location>
</feature>
<reference evidence="2 3" key="1">
    <citation type="submission" date="2021-03" db="EMBL/GenBank/DDBJ databases">
        <title>Sequencing the genomes of 1000 actinobacteria strains.</title>
        <authorList>
            <person name="Klenk H.-P."/>
        </authorList>
    </citation>
    <scope>NUCLEOTIDE SEQUENCE [LARGE SCALE GENOMIC DNA]</scope>
    <source>
        <strain evidence="2 3">DSM 40843</strain>
    </source>
</reference>
<dbReference type="InterPro" id="IPR036157">
    <property type="entry name" value="dUTPase-like_sf"/>
</dbReference>
<dbReference type="EMBL" id="JAGINS010000002">
    <property type="protein sequence ID" value="MBP2363487.1"/>
    <property type="molecule type" value="Genomic_DNA"/>
</dbReference>
<dbReference type="Proteomes" id="UP001519311">
    <property type="component" value="Unassembled WGS sequence"/>
</dbReference>
<keyword evidence="3" id="KW-1185">Reference proteome</keyword>
<dbReference type="RefSeq" id="WP_124283439.1">
    <property type="nucleotide sequence ID" value="NZ_BMWJ01000020.1"/>
</dbReference>
<comment type="caution">
    <text evidence="2">The sequence shown here is derived from an EMBL/GenBank/DDBJ whole genome shotgun (WGS) entry which is preliminary data.</text>
</comment>
<accession>A0ABS4VHS1</accession>
<sequence>MAEVTFRPLQPWALPPDKPRIDRAAARAERDTYHASFRYLRIPRLPADCPPWVLGQELGWSVRSPLTLTMRPLDDIGFAVPDHEDPHHTGRRLGGAGMWQRGENWIAARDAEWLHLGDHRSPGGGWEGMFVPNGQGTLEWRLGWATTIPTGTFLMVMPPPNHAPNGLHVPIGVIPAKAVNAMTDRGGMSIAIRPERPVTVHRGQDIARIVLLHPDSLRATTRTETIEPPTDTGARTHPAPRPETTDPGPAAGPAAEQ</sequence>
<dbReference type="SUPFAM" id="SSF51283">
    <property type="entry name" value="dUTPase-like"/>
    <property type="match status" value="1"/>
</dbReference>